<dbReference type="GO" id="GO:0006801">
    <property type="term" value="P:superoxide metabolic process"/>
    <property type="evidence" value="ECO:0007669"/>
    <property type="project" value="InterPro"/>
</dbReference>
<dbReference type="InterPro" id="IPR001424">
    <property type="entry name" value="SOD_Cu_Zn_dom"/>
</dbReference>
<reference evidence="4" key="1">
    <citation type="journal article" date="2015" name="BMC Genomics">
        <title>Draft genome of a commonly misdiagnosed multidrug resistant pathogen Candida auris.</title>
        <authorList>
            <person name="Chatterjee S."/>
            <person name="Alampalli S.V."/>
            <person name="Nageshan R.K."/>
            <person name="Chettiar S.T."/>
            <person name="Joshi S."/>
            <person name="Tatu U.S."/>
        </authorList>
    </citation>
    <scope>NUCLEOTIDE SEQUENCE [LARGE SCALE GENOMIC DNA]</scope>
    <source>
        <strain evidence="4">6684</strain>
    </source>
</reference>
<dbReference type="PANTHER" id="PTHR20910:SF1">
    <property type="entry name" value="SUPEROXIDE DISMUTASE COPPER_ZINC BINDING DOMAIN-CONTAINING PROTEIN"/>
    <property type="match status" value="1"/>
</dbReference>
<dbReference type="Gene3D" id="2.60.40.200">
    <property type="entry name" value="Superoxide dismutase, copper/zinc binding domain"/>
    <property type="match status" value="1"/>
</dbReference>
<comment type="caution">
    <text evidence="3">The sequence shown here is derived from an EMBL/GenBank/DDBJ whole genome shotgun (WGS) entry which is preliminary data.</text>
</comment>
<dbReference type="Proteomes" id="UP000037122">
    <property type="component" value="Unassembled WGS sequence"/>
</dbReference>
<dbReference type="GO" id="GO:0046872">
    <property type="term" value="F:metal ion binding"/>
    <property type="evidence" value="ECO:0007669"/>
    <property type="project" value="InterPro"/>
</dbReference>
<name>A0A0L0NUR2_CANAR</name>
<evidence type="ECO:0000313" key="3">
    <source>
        <dbReference type="EMBL" id="KND97917.1"/>
    </source>
</evidence>
<dbReference type="EMBL" id="LGST01000038">
    <property type="protein sequence ID" value="KND97917.1"/>
    <property type="molecule type" value="Genomic_DNA"/>
</dbReference>
<dbReference type="AlphaFoldDB" id="A0A0L0NUR2"/>
<keyword evidence="1" id="KW-0732">Signal</keyword>
<dbReference type="InterPro" id="IPR036423">
    <property type="entry name" value="SOD-like_Cu/Zn_dom_sf"/>
</dbReference>
<dbReference type="Pfam" id="PF00080">
    <property type="entry name" value="Sod_Cu"/>
    <property type="match status" value="1"/>
</dbReference>
<gene>
    <name evidence="3" type="ORF">QG37_05332</name>
</gene>
<dbReference type="VEuPathDB" id="FungiDB:CJI96_0000105"/>
<proteinExistence type="predicted"/>
<dbReference type="VEuPathDB" id="FungiDB:QG37_05332"/>
<sequence length="296" mass="31885">MMFTRFSSVVSTILISGLASVVLAGVAPQITSNPLNVVAVAEFPMFGCGEMEGYVLFEAPYGKKVKVNVDVTRLPADGFPFLYHVHEFPVGDDGDCESVGPIFNPYHASPNCDAQDGDEYCKIGDLSGKHGQIQTTCFQTEYYDPYISLTAQSKGSIVGRSVVFHYSDMTKIACANIEYATEEQMERLRCDSDSEGDGEGADVIYDVNKRDEDGDGSSSSFGSYESAASTLSTESAYSETEYSPEIVTKVTNSSSYHHNKTTVTNYGQNSVCEEGGAASLNAAICALFGVLAPFFL</sequence>
<dbReference type="VEuPathDB" id="FungiDB:B9J08_001640"/>
<feature type="signal peptide" evidence="1">
    <location>
        <begin position="1"/>
        <end position="24"/>
    </location>
</feature>
<dbReference type="VEuPathDB" id="FungiDB:CJJ07_000063"/>
<organism evidence="3 4">
    <name type="scientific">Candidozyma auris</name>
    <name type="common">Yeast</name>
    <name type="synonym">Candida auris</name>
    <dbReference type="NCBI Taxonomy" id="498019"/>
    <lineage>
        <taxon>Eukaryota</taxon>
        <taxon>Fungi</taxon>
        <taxon>Dikarya</taxon>
        <taxon>Ascomycota</taxon>
        <taxon>Saccharomycotina</taxon>
        <taxon>Pichiomycetes</taxon>
        <taxon>Metschnikowiaceae</taxon>
        <taxon>Candidozyma</taxon>
    </lineage>
</organism>
<dbReference type="VEuPathDB" id="FungiDB:CJJ09_001839"/>
<dbReference type="VEuPathDB" id="FungiDB:CJI97_001670"/>
<evidence type="ECO:0000259" key="2">
    <source>
        <dbReference type="Pfam" id="PF00080"/>
    </source>
</evidence>
<dbReference type="InterPro" id="IPR053257">
    <property type="entry name" value="Cu-only_SOD"/>
</dbReference>
<protein>
    <recommendedName>
        <fullName evidence="2">Superoxide dismutase copper/zinc binding domain-containing protein</fullName>
    </recommendedName>
</protein>
<feature type="domain" description="Superoxide dismutase copper/zinc binding" evidence="2">
    <location>
        <begin position="52"/>
        <end position="167"/>
    </location>
</feature>
<feature type="chain" id="PRO_5005545344" description="Superoxide dismutase copper/zinc binding domain-containing protein" evidence="1">
    <location>
        <begin position="25"/>
        <end position="296"/>
    </location>
</feature>
<accession>A0A0L0NUR2</accession>
<evidence type="ECO:0000256" key="1">
    <source>
        <dbReference type="SAM" id="SignalP"/>
    </source>
</evidence>
<evidence type="ECO:0000313" key="4">
    <source>
        <dbReference type="Proteomes" id="UP000037122"/>
    </source>
</evidence>
<dbReference type="SUPFAM" id="SSF49329">
    <property type="entry name" value="Cu,Zn superoxide dismutase-like"/>
    <property type="match status" value="1"/>
</dbReference>
<dbReference type="PANTHER" id="PTHR20910">
    <property type="entry name" value="AGAP001623-PA"/>
    <property type="match status" value="1"/>
</dbReference>